<protein>
    <submittedName>
        <fullName evidence="3">Uncharacterized protein</fullName>
    </submittedName>
</protein>
<dbReference type="EMBL" id="VZZJ01000001">
    <property type="protein sequence ID" value="KAB1076089.1"/>
    <property type="molecule type" value="Genomic_DNA"/>
</dbReference>
<dbReference type="Proteomes" id="UP000441523">
    <property type="component" value="Unassembled WGS sequence"/>
</dbReference>
<feature type="region of interest" description="Disordered" evidence="1">
    <location>
        <begin position="1"/>
        <end position="20"/>
    </location>
</feature>
<keyword evidence="2" id="KW-1133">Transmembrane helix</keyword>
<evidence type="ECO:0000313" key="4">
    <source>
        <dbReference type="Proteomes" id="UP000441523"/>
    </source>
</evidence>
<dbReference type="RefSeq" id="WP_150960977.1">
    <property type="nucleotide sequence ID" value="NZ_VZZJ01000001.1"/>
</dbReference>
<keyword evidence="2" id="KW-0812">Transmembrane</keyword>
<reference evidence="3 4" key="1">
    <citation type="submission" date="2019-09" db="EMBL/GenBank/DDBJ databases">
        <title>YIM 132548 draft genome.</title>
        <authorList>
            <person name="Jiang L."/>
        </authorList>
    </citation>
    <scope>NUCLEOTIDE SEQUENCE [LARGE SCALE GENOMIC DNA]</scope>
    <source>
        <strain evidence="3 4">YIM 132548</strain>
    </source>
</reference>
<organism evidence="3 4">
    <name type="scientific">Methylobacterium planeticum</name>
    <dbReference type="NCBI Taxonomy" id="2615211"/>
    <lineage>
        <taxon>Bacteria</taxon>
        <taxon>Pseudomonadati</taxon>
        <taxon>Pseudomonadota</taxon>
        <taxon>Alphaproteobacteria</taxon>
        <taxon>Hyphomicrobiales</taxon>
        <taxon>Methylobacteriaceae</taxon>
        <taxon>Methylobacterium</taxon>
    </lineage>
</organism>
<comment type="caution">
    <text evidence="3">The sequence shown here is derived from an EMBL/GenBank/DDBJ whole genome shotgun (WGS) entry which is preliminary data.</text>
</comment>
<accession>A0A6N6MXC6</accession>
<feature type="transmembrane region" description="Helical" evidence="2">
    <location>
        <begin position="33"/>
        <end position="52"/>
    </location>
</feature>
<name>A0A6N6MXC6_9HYPH</name>
<keyword evidence="4" id="KW-1185">Reference proteome</keyword>
<evidence type="ECO:0000256" key="2">
    <source>
        <dbReference type="SAM" id="Phobius"/>
    </source>
</evidence>
<dbReference type="AlphaFoldDB" id="A0A6N6MXC6"/>
<proteinExistence type="predicted"/>
<feature type="compositionally biased region" description="Low complexity" evidence="1">
    <location>
        <begin position="10"/>
        <end position="20"/>
    </location>
</feature>
<evidence type="ECO:0000313" key="3">
    <source>
        <dbReference type="EMBL" id="KAB1076089.1"/>
    </source>
</evidence>
<gene>
    <name evidence="3" type="ORF">F6X51_00675</name>
</gene>
<feature type="transmembrane region" description="Helical" evidence="2">
    <location>
        <begin position="58"/>
        <end position="76"/>
    </location>
</feature>
<evidence type="ECO:0000256" key="1">
    <source>
        <dbReference type="SAM" id="MobiDB-lite"/>
    </source>
</evidence>
<sequence>MAERSGKPVPAAARAAPAAPTTWRTPLRLVLRFGPPILGIVVIGSAIVASIGGEISRARFAFGLGLIVLGFASRLVPGR</sequence>
<keyword evidence="2" id="KW-0472">Membrane</keyword>